<sequence>MSFMDSLWIANTYIMDSLWILSIDYP</sequence>
<protein>
    <submittedName>
        <fullName evidence="1">Uncharacterized protein</fullName>
    </submittedName>
</protein>
<organism evidence="1">
    <name type="scientific">Enterococcus faecium</name>
    <name type="common">Streptococcus faecium</name>
    <dbReference type="NCBI Taxonomy" id="1352"/>
    <lineage>
        <taxon>Bacteria</taxon>
        <taxon>Bacillati</taxon>
        <taxon>Bacillota</taxon>
        <taxon>Bacilli</taxon>
        <taxon>Lactobacillales</taxon>
        <taxon>Enterococcaceae</taxon>
        <taxon>Enterococcus</taxon>
    </lineage>
</organism>
<evidence type="ECO:0000313" key="1">
    <source>
        <dbReference type="EMBL" id="ADO66879.1"/>
    </source>
</evidence>
<geneLocation type="plasmid" evidence="1">
    <name>pLG1</name>
</geneLocation>
<gene>
    <name evidence="1" type="ORF">pLG1-0027</name>
</gene>
<dbReference type="AlphaFoldDB" id="E3UST0"/>
<keyword evidence="1" id="KW-0614">Plasmid</keyword>
<name>E3UST0_ENTFC</name>
<reference evidence="1" key="1">
    <citation type="journal article" date="2011" name="Int. J. Med. Microbiol.">
        <title>A multiresistance megaplasmid pLG1 bearing a hylEfm genomic island in hospital Enterococcus faecium isolates.</title>
        <authorList>
            <person name="Laverde Gomez J.A."/>
            <person name="van Schaik W."/>
            <person name="Freitas A.R."/>
            <person name="Coque T.M."/>
            <person name="Weaver K.E."/>
            <person name="Francia M.V."/>
            <person name="Witte W."/>
            <person name="Werner G."/>
        </authorList>
    </citation>
    <scope>NUCLEOTIDE SEQUENCE</scope>
    <source>
        <strain evidence="1">64/3xUW2774</strain>
        <plasmid evidence="1">pLG1</plasmid>
    </source>
</reference>
<accession>E3UST0</accession>
<dbReference type="EMBL" id="HM565183">
    <property type="protein sequence ID" value="ADO66879.1"/>
    <property type="molecule type" value="Genomic_DNA"/>
</dbReference>
<proteinExistence type="predicted"/>